<keyword evidence="2" id="KW-0057">Aromatic amino acid biosynthesis</keyword>
<proteinExistence type="predicted"/>
<evidence type="ECO:0000259" key="5">
    <source>
        <dbReference type="Pfam" id="PF04715"/>
    </source>
</evidence>
<dbReference type="Pfam" id="PF00425">
    <property type="entry name" value="Chorismate_bind"/>
    <property type="match status" value="1"/>
</dbReference>
<evidence type="ECO:0000259" key="4">
    <source>
        <dbReference type="Pfam" id="PF00425"/>
    </source>
</evidence>
<dbReference type="Proteomes" id="UP001596022">
    <property type="component" value="Unassembled WGS sequence"/>
</dbReference>
<keyword evidence="2" id="KW-0028">Amino-acid biosynthesis</keyword>
<reference evidence="7" key="1">
    <citation type="journal article" date="2019" name="Int. J. Syst. Evol. Microbiol.">
        <title>The Global Catalogue of Microorganisms (GCM) 10K type strain sequencing project: providing services to taxonomists for standard genome sequencing and annotation.</title>
        <authorList>
            <consortium name="The Broad Institute Genomics Platform"/>
            <consortium name="The Broad Institute Genome Sequencing Center for Infectious Disease"/>
            <person name="Wu L."/>
            <person name="Ma J."/>
        </authorList>
    </citation>
    <scope>NUCLEOTIDE SEQUENCE [LARGE SCALE GENOMIC DNA]</scope>
    <source>
        <strain evidence="7">CGMCC 1.16306</strain>
    </source>
</reference>
<dbReference type="PROSITE" id="PS51273">
    <property type="entry name" value="GATASE_TYPE_1"/>
    <property type="match status" value="1"/>
</dbReference>
<feature type="domain" description="Anthranilate synthase component I N-terminal" evidence="5">
    <location>
        <begin position="50"/>
        <end position="207"/>
    </location>
</feature>
<dbReference type="InterPro" id="IPR017926">
    <property type="entry name" value="GATASE"/>
</dbReference>
<dbReference type="Pfam" id="PF00117">
    <property type="entry name" value="GATase"/>
    <property type="match status" value="1"/>
</dbReference>
<dbReference type="PIRSF" id="PIRSF036934">
    <property type="entry name" value="TrpE-G"/>
    <property type="match status" value="1"/>
</dbReference>
<dbReference type="SUPFAM" id="SSF56322">
    <property type="entry name" value="ADC synthase"/>
    <property type="match status" value="1"/>
</dbReference>
<dbReference type="SUPFAM" id="SSF52317">
    <property type="entry name" value="Class I glutamine amidotransferase-like"/>
    <property type="match status" value="1"/>
</dbReference>
<keyword evidence="7" id="KW-1185">Reference proteome</keyword>
<evidence type="ECO:0000313" key="6">
    <source>
        <dbReference type="EMBL" id="MFC4617632.1"/>
    </source>
</evidence>
<comment type="catalytic activity">
    <reaction evidence="2">
        <text>chorismate + L-glutamine = anthranilate + pyruvate + L-glutamate + H(+)</text>
        <dbReference type="Rhea" id="RHEA:21732"/>
        <dbReference type="ChEBI" id="CHEBI:15361"/>
        <dbReference type="ChEBI" id="CHEBI:15378"/>
        <dbReference type="ChEBI" id="CHEBI:16567"/>
        <dbReference type="ChEBI" id="CHEBI:29748"/>
        <dbReference type="ChEBI" id="CHEBI:29985"/>
        <dbReference type="ChEBI" id="CHEBI:58359"/>
        <dbReference type="EC" id="4.1.3.27"/>
    </reaction>
</comment>
<feature type="domain" description="Glutamine amidotransferase" evidence="3">
    <location>
        <begin position="530"/>
        <end position="706"/>
    </location>
</feature>
<dbReference type="Pfam" id="PF04715">
    <property type="entry name" value="Anth_synt_I_N"/>
    <property type="match status" value="1"/>
</dbReference>
<dbReference type="NCBIfam" id="NF010081">
    <property type="entry name" value="PRK13566.1"/>
    <property type="match status" value="1"/>
</dbReference>
<accession>A0ABV9GH78</accession>
<dbReference type="InterPro" id="IPR029062">
    <property type="entry name" value="Class_I_gatase-like"/>
</dbReference>
<gene>
    <name evidence="6" type="ORF">ACFO4N_02690</name>
</gene>
<evidence type="ECO:0000256" key="2">
    <source>
        <dbReference type="PIRNR" id="PIRNR036934"/>
    </source>
</evidence>
<dbReference type="NCBIfam" id="TIGR00566">
    <property type="entry name" value="trpG_papA"/>
    <property type="match status" value="1"/>
</dbReference>
<protein>
    <recommendedName>
        <fullName evidence="2">Anthranilate synthase</fullName>
        <ecNumber evidence="2">4.1.3.27</ecNumber>
    </recommendedName>
</protein>
<dbReference type="RefSeq" id="WP_376844665.1">
    <property type="nucleotide sequence ID" value="NZ_JBHSFW010000001.1"/>
</dbReference>
<dbReference type="EC" id="4.1.3.27" evidence="2"/>
<evidence type="ECO:0000256" key="1">
    <source>
        <dbReference type="ARBA" id="ARBA00022962"/>
    </source>
</evidence>
<dbReference type="PRINTS" id="PR00096">
    <property type="entry name" value="GATASE"/>
</dbReference>
<comment type="caution">
    <text evidence="6">The sequence shown here is derived from an EMBL/GenBank/DDBJ whole genome shotgun (WGS) entry which is preliminary data.</text>
</comment>
<dbReference type="InterPro" id="IPR006221">
    <property type="entry name" value="TrpG/PapA_dom"/>
</dbReference>
<keyword evidence="2" id="KW-0822">Tryptophan biosynthesis</keyword>
<dbReference type="InterPro" id="IPR006805">
    <property type="entry name" value="Anth_synth_I_N"/>
</dbReference>
<dbReference type="NCBIfam" id="TIGR01815">
    <property type="entry name" value="TrpE-clade3"/>
    <property type="match status" value="1"/>
</dbReference>
<dbReference type="PANTHER" id="PTHR11236:SF9">
    <property type="entry name" value="ANTHRANILATE SYNTHASE COMPONENT 1"/>
    <property type="match status" value="1"/>
</dbReference>
<dbReference type="Gene3D" id="3.40.50.880">
    <property type="match status" value="1"/>
</dbReference>
<dbReference type="CDD" id="cd01743">
    <property type="entry name" value="GATase1_Anthranilate_Synthase"/>
    <property type="match status" value="1"/>
</dbReference>
<dbReference type="InterPro" id="IPR010112">
    <property type="entry name" value="TrpE-G_bact"/>
</dbReference>
<evidence type="ECO:0000313" key="7">
    <source>
        <dbReference type="Proteomes" id="UP001596022"/>
    </source>
</evidence>
<dbReference type="PANTHER" id="PTHR11236">
    <property type="entry name" value="AMINOBENZOATE/ANTHRANILATE SYNTHASE"/>
    <property type="match status" value="1"/>
</dbReference>
<sequence length="728" mass="82133">MNPFTTLGAEPSPITYVTPSKINIQRHIEPVDVRLMTTELPKHLDRFQGALFSSGYEYTGRYSKWDIGFINPPLEIRSSKNMFQIRALNDRGELLLPIICQTLLRESRLTLTEHHHDKLVGVIHREQKISDEADRTKQPSVFDVLRLIRQIFQADQDVFLGLYGAFGYDLIFQFEQIEMTKERPIHQNDLHLFLPDELYIVDHQATRGYRITYEFMIDGWSTKGLDRDGKETVHEKTALLANHSHGFYANLVRKALPLFDRGDLFEVVPTQVLYKQCPLLPSEVFNRLKKDNPSPYGFMIHIGRDFLIGASPEMYVRVEGRRVETCPISGTIKRGRDAIEDAHNIKTLLNSAKDEAELTMCTDVDRNDKSRICLPGSVRVIGRRQIEMYAHLFHTVDHIVGELRPDCDALDAFITHMWAVTVTGAPKLDAMRWIEENEEKPRGWYGGAVGWYTFDGNLNTGLTLRTAKISEHLAEIRVGATILHASIPEEEEKETEVKVAALAKALDAEYEKVAHNTPFTSSSGQGKQILIVDHEDSFVHTLANYFRQTGGQVAIYRSDQAQKRLEEGAYYDLTVLSPGPGKPDRFDINHTIDLCIAKQIPIFGVCLGLQGIADYFGGTLGVMNVPSHGQQSDVIFVDQAFCPSAGQPMKVGRYHSLYVKTLPDVMEAAAFTEDGVIMAAGHQTLPIFGVQFHPESILSADDDQGLRFIDTILNRLTTQGYTDVLQKS</sequence>
<comment type="pathway">
    <text evidence="2">Amino-acid biosynthesis; L-tryptophan biosynthesis; L-tryptophan from chorismate: step 1/5.</text>
</comment>
<keyword evidence="1" id="KW-0315">Glutamine amidotransferase</keyword>
<dbReference type="Gene3D" id="3.60.120.10">
    <property type="entry name" value="Anthranilate synthase"/>
    <property type="match status" value="1"/>
</dbReference>
<name>A0ABV9GH78_9BACL</name>
<dbReference type="InterPro" id="IPR019999">
    <property type="entry name" value="Anth_synth_I-like"/>
</dbReference>
<organism evidence="6 7">
    <name type="scientific">Camelliibacillus cellulosilyticus</name>
    <dbReference type="NCBI Taxonomy" id="2174486"/>
    <lineage>
        <taxon>Bacteria</taxon>
        <taxon>Bacillati</taxon>
        <taxon>Bacillota</taxon>
        <taxon>Bacilli</taxon>
        <taxon>Bacillales</taxon>
        <taxon>Sporolactobacillaceae</taxon>
        <taxon>Camelliibacillus</taxon>
    </lineage>
</organism>
<feature type="domain" description="Chorismate-utilising enzyme C-terminal" evidence="4">
    <location>
        <begin position="248"/>
        <end position="498"/>
    </location>
</feature>
<evidence type="ECO:0000259" key="3">
    <source>
        <dbReference type="Pfam" id="PF00117"/>
    </source>
</evidence>
<dbReference type="PRINTS" id="PR00097">
    <property type="entry name" value="ANTSNTHASEII"/>
</dbReference>
<dbReference type="InterPro" id="IPR005801">
    <property type="entry name" value="ADC_synthase"/>
</dbReference>
<keyword evidence="2 6" id="KW-0456">Lyase</keyword>
<dbReference type="InterPro" id="IPR015890">
    <property type="entry name" value="Chorismate_C"/>
</dbReference>
<dbReference type="GO" id="GO:0004049">
    <property type="term" value="F:anthranilate synthase activity"/>
    <property type="evidence" value="ECO:0007669"/>
    <property type="project" value="UniProtKB-EC"/>
</dbReference>
<dbReference type="EMBL" id="JBHSFW010000001">
    <property type="protein sequence ID" value="MFC4617632.1"/>
    <property type="molecule type" value="Genomic_DNA"/>
</dbReference>